<feature type="domain" description="CinA KH" evidence="2">
    <location>
        <begin position="1"/>
        <end position="55"/>
    </location>
</feature>
<dbReference type="AlphaFoldDB" id="X0T8V3"/>
<dbReference type="NCBIfam" id="TIGR00199">
    <property type="entry name" value="PncC_domain"/>
    <property type="match status" value="1"/>
</dbReference>
<proteinExistence type="predicted"/>
<dbReference type="EMBL" id="BARS01000883">
    <property type="protein sequence ID" value="GAF83766.1"/>
    <property type="molecule type" value="Genomic_DNA"/>
</dbReference>
<dbReference type="Pfam" id="PF18146">
    <property type="entry name" value="CinA_KH"/>
    <property type="match status" value="1"/>
</dbReference>
<evidence type="ECO:0000259" key="1">
    <source>
        <dbReference type="Pfam" id="PF02464"/>
    </source>
</evidence>
<evidence type="ECO:0000313" key="3">
    <source>
        <dbReference type="EMBL" id="GAF83766.1"/>
    </source>
</evidence>
<dbReference type="Gene3D" id="3.30.70.2860">
    <property type="match status" value="1"/>
</dbReference>
<feature type="domain" description="CinA C-terminal" evidence="1">
    <location>
        <begin position="59"/>
        <end position="223"/>
    </location>
</feature>
<evidence type="ECO:0000259" key="2">
    <source>
        <dbReference type="Pfam" id="PF18146"/>
    </source>
</evidence>
<dbReference type="InterPro" id="IPR008136">
    <property type="entry name" value="CinA_C"/>
</dbReference>
<dbReference type="SUPFAM" id="SSF142433">
    <property type="entry name" value="CinA-like"/>
    <property type="match status" value="1"/>
</dbReference>
<dbReference type="Gene3D" id="3.90.950.20">
    <property type="entry name" value="CinA-like"/>
    <property type="match status" value="1"/>
</dbReference>
<name>X0T8V3_9ZZZZ</name>
<evidence type="ECO:0008006" key="4">
    <source>
        <dbReference type="Google" id="ProtNLM"/>
    </source>
</evidence>
<accession>X0T8V3</accession>
<reference evidence="3" key="1">
    <citation type="journal article" date="2014" name="Front. Microbiol.">
        <title>High frequency of phylogenetically diverse reductive dehalogenase-homologous genes in deep subseafloor sedimentary metagenomes.</title>
        <authorList>
            <person name="Kawai M."/>
            <person name="Futagami T."/>
            <person name="Toyoda A."/>
            <person name="Takaki Y."/>
            <person name="Nishi S."/>
            <person name="Hori S."/>
            <person name="Arai W."/>
            <person name="Tsubouchi T."/>
            <person name="Morono Y."/>
            <person name="Uchiyama I."/>
            <person name="Ito T."/>
            <person name="Fujiyama A."/>
            <person name="Inagaki F."/>
            <person name="Takami H."/>
        </authorList>
    </citation>
    <scope>NUCLEOTIDE SEQUENCE</scope>
    <source>
        <strain evidence="3">Expedition CK06-06</strain>
    </source>
</reference>
<dbReference type="Pfam" id="PF02464">
    <property type="entry name" value="CinA"/>
    <property type="match status" value="1"/>
</dbReference>
<dbReference type="InterPro" id="IPR041424">
    <property type="entry name" value="CinA_KH"/>
</dbReference>
<gene>
    <name evidence="3" type="ORF">S01H1_01925</name>
</gene>
<organism evidence="3">
    <name type="scientific">marine sediment metagenome</name>
    <dbReference type="NCBI Taxonomy" id="412755"/>
    <lineage>
        <taxon>unclassified sequences</taxon>
        <taxon>metagenomes</taxon>
        <taxon>ecological metagenomes</taxon>
    </lineage>
</organism>
<dbReference type="InterPro" id="IPR050101">
    <property type="entry name" value="CinA"/>
</dbReference>
<dbReference type="PANTHER" id="PTHR13939">
    <property type="entry name" value="NICOTINAMIDE-NUCLEOTIDE AMIDOHYDROLASE PNCC"/>
    <property type="match status" value="1"/>
</dbReference>
<feature type="non-terminal residue" evidence="3">
    <location>
        <position position="1"/>
    </location>
</feature>
<protein>
    <recommendedName>
        <fullName evidence="4">CinA C-terminal domain-containing protein</fullName>
    </recommendedName>
</protein>
<comment type="caution">
    <text evidence="3">The sequence shown here is derived from an EMBL/GenBank/DDBJ whole genome shotgun (WGS) entry which is preliminary data.</text>
</comment>
<dbReference type="InterPro" id="IPR036653">
    <property type="entry name" value="CinA-like_C"/>
</dbReference>
<dbReference type="PANTHER" id="PTHR13939:SF0">
    <property type="entry name" value="NMN AMIDOHYDROLASE-LIKE PROTEIN YFAY"/>
    <property type="match status" value="1"/>
</dbReference>
<sequence length="237" mass="25428">DVMKRGRNPLINCTAKHGIITLHIVATAKDKNTAERMAEEDEKMLRKCLGELVYGVGEQTLAEVVGQKLARQKKTIAVAESCTGGVLAKLITDVAGASRYFTHGWVTYSDQAKTGELGVPADLIERYGAVSEGVAEAMAVGARKKAKTDFAIGITGIAGPSGGPAAPTRVGRRGDRSEQKPVGLVYISVSSDKHTETKHFIFSGNRQLIRLRAALTGLNMLRLFLTNWPPAKDTAPE</sequence>